<reference evidence="8 9" key="1">
    <citation type="submission" date="2021-06" db="EMBL/GenBank/DDBJ databases">
        <authorList>
            <person name="Kallberg Y."/>
            <person name="Tangrot J."/>
            <person name="Rosling A."/>
        </authorList>
    </citation>
    <scope>NUCLEOTIDE SEQUENCE [LARGE SCALE GENOMIC DNA]</scope>
    <source>
        <strain evidence="8 9">120-4 pot B 10/14</strain>
    </source>
</reference>
<dbReference type="Gene3D" id="3.90.220.20">
    <property type="entry name" value="DNA methylase specificity domains"/>
    <property type="match status" value="4"/>
</dbReference>
<keyword evidence="5" id="KW-0175">Coiled coil</keyword>
<evidence type="ECO:0000259" key="7">
    <source>
        <dbReference type="Pfam" id="PF13588"/>
    </source>
</evidence>
<protein>
    <submittedName>
        <fullName evidence="8">21716_t:CDS:1</fullName>
    </submittedName>
</protein>
<dbReference type="Proteomes" id="UP000789901">
    <property type="component" value="Unassembled WGS sequence"/>
</dbReference>
<dbReference type="InterPro" id="IPR053943">
    <property type="entry name" value="RlmKL-like_Mtase_CS"/>
</dbReference>
<evidence type="ECO:0000256" key="2">
    <source>
        <dbReference type="ARBA" id="ARBA00022679"/>
    </source>
</evidence>
<feature type="coiled-coil region" evidence="5">
    <location>
        <begin position="583"/>
        <end position="613"/>
    </location>
</feature>
<dbReference type="PANTHER" id="PTHR42998:SF1">
    <property type="entry name" value="TYPE I RESTRICTION ENZYME HINDI METHYLASE SUBUNIT"/>
    <property type="match status" value="1"/>
</dbReference>
<dbReference type="InterPro" id="IPR029063">
    <property type="entry name" value="SAM-dependent_MTases_sf"/>
</dbReference>
<keyword evidence="4" id="KW-0238">DNA-binding</keyword>
<feature type="domain" description="Type I restriction enzyme R protein N-terminal" evidence="7">
    <location>
        <begin position="37"/>
        <end position="103"/>
    </location>
</feature>
<dbReference type="Gene3D" id="3.90.1570.30">
    <property type="match status" value="1"/>
</dbReference>
<evidence type="ECO:0000313" key="8">
    <source>
        <dbReference type="EMBL" id="CAG8455401.1"/>
    </source>
</evidence>
<dbReference type="Gene3D" id="3.40.50.150">
    <property type="entry name" value="Vaccinia Virus protein VP39"/>
    <property type="match status" value="1"/>
</dbReference>
<keyword evidence="1" id="KW-0489">Methyltransferase</keyword>
<evidence type="ECO:0000313" key="9">
    <source>
        <dbReference type="Proteomes" id="UP000789901"/>
    </source>
</evidence>
<dbReference type="InterPro" id="IPR052916">
    <property type="entry name" value="Type-I_RE_MTase_Subunit"/>
</dbReference>
<dbReference type="SUPFAM" id="SSF53335">
    <property type="entry name" value="S-adenosyl-L-methionine-dependent methyltransferases"/>
    <property type="match status" value="1"/>
</dbReference>
<evidence type="ECO:0000256" key="4">
    <source>
        <dbReference type="ARBA" id="ARBA00023125"/>
    </source>
</evidence>
<organism evidence="8 9">
    <name type="scientific">Gigaspora margarita</name>
    <dbReference type="NCBI Taxonomy" id="4874"/>
    <lineage>
        <taxon>Eukaryota</taxon>
        <taxon>Fungi</taxon>
        <taxon>Fungi incertae sedis</taxon>
        <taxon>Mucoromycota</taxon>
        <taxon>Glomeromycotina</taxon>
        <taxon>Glomeromycetes</taxon>
        <taxon>Diversisporales</taxon>
        <taxon>Gigasporaceae</taxon>
        <taxon>Gigaspora</taxon>
    </lineage>
</organism>
<dbReference type="InterPro" id="IPR044946">
    <property type="entry name" value="Restrct_endonuc_typeI_TRD_sf"/>
</dbReference>
<evidence type="ECO:0000256" key="3">
    <source>
        <dbReference type="ARBA" id="ARBA00022747"/>
    </source>
</evidence>
<sequence>MTKAGRSFFNERDIETLIDKKLQALGWPKTQEQKKKLERKRADYILYQTATDNPLIVIETKKPNENIYQALEQAIDYAKNIKAPLVIATTGEFTKCFHVSLQQTLTRNGEEVKDFFIEEEALKFIEQPHLVAQEDKVILSRHELIKTFKEANDLLRDEGLRKGEERFTKEKGDNLKSRIDSALKYFQAKYKEGELFSDSKIKSVKVLEEIVSKLNPLSLVETDSDIKGEAFESFLQQYNAGSKDLGEYFTPRHIIRNLVAILQPLPGDKIYDPFCGTGGMLIECFKYVSQRANEQKREELKKCFFGNEKTTIARTTKMNMILFGDGHNNIQQRNTFQFPVDNKYDLVITNIPFGLKEKDYGCLYDIACDYGDCLAVQHCLRACKTKGTAAMILPEGFFSQKLERYRSTRKWIIENYSIQVIISLPSHIFEPYTGSKMIEEKETSPSFQKIYYQKVESNHYELVREPTILTLPKNRENDYLPLSEIAQIFLGLPFSLDFKIKKEEYLTNGPEEKYKELKNQYTLQPNDILISFMGTLGKVALFPKNAEKGIIYKRVLLSQSLGTTVQHLRLDVLKGFFVPILPLEKQQKAIEELNNIKKMIANSEENTKKLNDRGEFRLIRITDIDEYGNISDKDKKYVDLSDEADKEKYLLKEGDVLMARIGSVGKTGLFQKYRGQVEQLTKGTVQPQFNANSLKEIKIPVPGREKQQEIIKEREEDAAEINRQKQSINYFQEKRRKFLNNL</sequence>
<name>A0ABM8VVB3_GIGMA</name>
<feature type="domain" description="DNA methylase adenine-specific" evidence="6">
    <location>
        <begin position="223"/>
        <end position="431"/>
    </location>
</feature>
<keyword evidence="3" id="KW-0680">Restriction system</keyword>
<dbReference type="InterPro" id="IPR029464">
    <property type="entry name" value="HSDR_N"/>
</dbReference>
<evidence type="ECO:0000256" key="1">
    <source>
        <dbReference type="ARBA" id="ARBA00022603"/>
    </source>
</evidence>
<keyword evidence="9" id="KW-1185">Reference proteome</keyword>
<gene>
    <name evidence="8" type="ORF">GMARGA_LOCUS26</name>
</gene>
<comment type="caution">
    <text evidence="8">The sequence shown here is derived from an EMBL/GenBank/DDBJ whole genome shotgun (WGS) entry which is preliminary data.</text>
</comment>
<dbReference type="Pfam" id="PF13588">
    <property type="entry name" value="HSDR_N_2"/>
    <property type="match status" value="1"/>
</dbReference>
<evidence type="ECO:0000256" key="5">
    <source>
        <dbReference type="SAM" id="Coils"/>
    </source>
</evidence>
<proteinExistence type="predicted"/>
<dbReference type="EMBL" id="CAJVQB010000001">
    <property type="protein sequence ID" value="CAG8455401.1"/>
    <property type="molecule type" value="Genomic_DNA"/>
</dbReference>
<keyword evidence="2" id="KW-0808">Transferase</keyword>
<dbReference type="PANTHER" id="PTHR42998">
    <property type="entry name" value="TYPE I RESTRICTION ENZYME HINDVIIP M PROTEIN-RELATED"/>
    <property type="match status" value="1"/>
</dbReference>
<accession>A0ABM8VVB3</accession>
<dbReference type="InterPro" id="IPR003356">
    <property type="entry name" value="DNA_methylase_A-5"/>
</dbReference>
<dbReference type="Pfam" id="PF02384">
    <property type="entry name" value="N6_Mtase"/>
    <property type="match status" value="1"/>
</dbReference>
<dbReference type="SUPFAM" id="SSF116734">
    <property type="entry name" value="DNA methylase specificity domain"/>
    <property type="match status" value="2"/>
</dbReference>
<dbReference type="PROSITE" id="PS01261">
    <property type="entry name" value="UPF0020"/>
    <property type="match status" value="1"/>
</dbReference>
<dbReference type="PRINTS" id="PR00507">
    <property type="entry name" value="N12N6MTFRASE"/>
</dbReference>
<evidence type="ECO:0000259" key="6">
    <source>
        <dbReference type="Pfam" id="PF02384"/>
    </source>
</evidence>